<evidence type="ECO:0000313" key="3">
    <source>
        <dbReference type="Proteomes" id="UP000001231"/>
    </source>
</evidence>
<dbReference type="Proteomes" id="UP000001231">
    <property type="component" value="Chromosome"/>
</dbReference>
<evidence type="ECO:0008006" key="4">
    <source>
        <dbReference type="Google" id="ProtNLM"/>
    </source>
</evidence>
<protein>
    <recommendedName>
        <fullName evidence="4">Transmembrane protein</fullName>
    </recommendedName>
</protein>
<keyword evidence="1" id="KW-1133">Transmembrane helix</keyword>
<keyword evidence="1" id="KW-0812">Transmembrane</keyword>
<evidence type="ECO:0000313" key="2">
    <source>
        <dbReference type="EMBL" id="ACV27884.1"/>
    </source>
</evidence>
<dbReference type="KEGG" id="kko:Kkor_2475"/>
<keyword evidence="1" id="KW-0472">Membrane</keyword>
<gene>
    <name evidence="2" type="ordered locus">Kkor_2475</name>
</gene>
<feature type="transmembrane region" description="Helical" evidence="1">
    <location>
        <begin position="135"/>
        <end position="156"/>
    </location>
</feature>
<feature type="transmembrane region" description="Helical" evidence="1">
    <location>
        <begin position="20"/>
        <end position="41"/>
    </location>
</feature>
<dbReference type="EMBL" id="CP001707">
    <property type="protein sequence ID" value="ACV27884.1"/>
    <property type="molecule type" value="Genomic_DNA"/>
</dbReference>
<sequence>MYDDIQNPPQQLPQSKFKPWFWLLILPLYLFGCLWALAGSVAGWQELLQLSNLSALSLIVIVFSLCMLIWLAYQLIQGFNKLTECSRYEVYLAEVFENRDRQRPVQNAMRLDYLRKLRKLNSEVRGITESGQKQLLVMTMVGLLLMLAGCVGQLVAL</sequence>
<feature type="transmembrane region" description="Helical" evidence="1">
    <location>
        <begin position="53"/>
        <end position="73"/>
    </location>
</feature>
<name>C7R994_KANKD</name>
<dbReference type="RefSeq" id="WP_015781489.1">
    <property type="nucleotide sequence ID" value="NC_013166.1"/>
</dbReference>
<organism evidence="2 3">
    <name type="scientific">Kangiella koreensis (strain DSM 16069 / JCM 12317 / KCTC 12182 / SW-125)</name>
    <dbReference type="NCBI Taxonomy" id="523791"/>
    <lineage>
        <taxon>Bacteria</taxon>
        <taxon>Pseudomonadati</taxon>
        <taxon>Pseudomonadota</taxon>
        <taxon>Gammaproteobacteria</taxon>
        <taxon>Kangiellales</taxon>
        <taxon>Kangiellaceae</taxon>
        <taxon>Kangiella</taxon>
    </lineage>
</organism>
<dbReference type="OrthoDB" id="9840097at2"/>
<dbReference type="InParanoid" id="C7R994"/>
<reference evidence="2 3" key="1">
    <citation type="journal article" date="2009" name="Stand. Genomic Sci.">
        <title>Complete genome sequence of Kangiella koreensis type strain (SW-125).</title>
        <authorList>
            <person name="Han C."/>
            <person name="Sikorski J."/>
            <person name="Lapidus A."/>
            <person name="Nolan M."/>
            <person name="Glavina Del Rio T."/>
            <person name="Tice H."/>
            <person name="Cheng J.F."/>
            <person name="Lucas S."/>
            <person name="Chen F."/>
            <person name="Copeland A."/>
            <person name="Ivanova N."/>
            <person name="Mavromatis K."/>
            <person name="Ovchinnikova G."/>
            <person name="Pati A."/>
            <person name="Bruce D."/>
            <person name="Goodwin L."/>
            <person name="Pitluck S."/>
            <person name="Chen A."/>
            <person name="Palaniappan K."/>
            <person name="Land M."/>
            <person name="Hauser L."/>
            <person name="Chang Y.J."/>
            <person name="Jeffries C.D."/>
            <person name="Chain P."/>
            <person name="Saunders E."/>
            <person name="Brettin T."/>
            <person name="Goker M."/>
            <person name="Tindall B.J."/>
            <person name="Bristow J."/>
            <person name="Eisen J.A."/>
            <person name="Markowitz V."/>
            <person name="Hugenholtz P."/>
            <person name="Kyrpides N.C."/>
            <person name="Klenk H.P."/>
            <person name="Detter J.C."/>
        </authorList>
    </citation>
    <scope>NUCLEOTIDE SEQUENCE [LARGE SCALE GENOMIC DNA]</scope>
    <source>
        <strain evidence="3">DSM 16069 / KCTC 12182 / SW-125</strain>
    </source>
</reference>
<proteinExistence type="predicted"/>
<dbReference type="AlphaFoldDB" id="C7R994"/>
<dbReference type="HOGENOM" id="CLU_1675552_0_0_6"/>
<evidence type="ECO:0000256" key="1">
    <source>
        <dbReference type="SAM" id="Phobius"/>
    </source>
</evidence>
<accession>C7R994</accession>
<keyword evidence="3" id="KW-1185">Reference proteome</keyword>